<dbReference type="EMBL" id="CP136337">
    <property type="protein sequence ID" value="WOB11254.1"/>
    <property type="molecule type" value="Genomic_DNA"/>
</dbReference>
<geneLocation type="plasmid" evidence="1 2">
    <name>unnamed1</name>
</geneLocation>
<keyword evidence="1" id="KW-0614">Plasmid</keyword>
<proteinExistence type="predicted"/>
<accession>A0ABZ0D242</accession>
<organism evidence="1 2">
    <name type="scientific">Piscinibacter gummiphilus</name>
    <dbReference type="NCBI Taxonomy" id="946333"/>
    <lineage>
        <taxon>Bacteria</taxon>
        <taxon>Pseudomonadati</taxon>
        <taxon>Pseudomonadota</taxon>
        <taxon>Betaproteobacteria</taxon>
        <taxon>Burkholderiales</taxon>
        <taxon>Sphaerotilaceae</taxon>
        <taxon>Piscinibacter</taxon>
    </lineage>
</organism>
<sequence>MTKPIIRYLRLFCETPSAEPQSHRDGIVAVAAIRESAGLARLLLCDMGQWGRNSGASLTDAMEVLRQAAHRRLIGGFHIALHDTLTVTWDGCGNFDLVMDTGDGRGLSPSPLVALDRRARPRSREAFLSWAGHCGAEMLDKAQSVGAGMWAGAEG</sequence>
<dbReference type="Proteomes" id="UP001303946">
    <property type="component" value="Plasmid unnamed1"/>
</dbReference>
<dbReference type="RefSeq" id="WP_316704461.1">
    <property type="nucleotide sequence ID" value="NZ_CP136337.1"/>
</dbReference>
<evidence type="ECO:0000313" key="2">
    <source>
        <dbReference type="Proteomes" id="UP001303946"/>
    </source>
</evidence>
<evidence type="ECO:0008006" key="3">
    <source>
        <dbReference type="Google" id="ProtNLM"/>
    </source>
</evidence>
<evidence type="ECO:0000313" key="1">
    <source>
        <dbReference type="EMBL" id="WOB11254.1"/>
    </source>
</evidence>
<gene>
    <name evidence="1" type="ORF">RXV79_26855</name>
</gene>
<keyword evidence="2" id="KW-1185">Reference proteome</keyword>
<protein>
    <recommendedName>
        <fullName evidence="3">BLUF domain-containing protein</fullName>
    </recommendedName>
</protein>
<name>A0ABZ0D242_9BURK</name>
<reference evidence="1 2" key="1">
    <citation type="submission" date="2023-10" db="EMBL/GenBank/DDBJ databases">
        <title>Bacteria for the degradation of biodegradable plastic PBAT(Polybutylene adipate terephthalate).</title>
        <authorList>
            <person name="Weon H.-Y."/>
            <person name="Yeon J."/>
        </authorList>
    </citation>
    <scope>NUCLEOTIDE SEQUENCE [LARGE SCALE GENOMIC DNA]</scope>
    <source>
        <strain evidence="1 2">SBD 7-3</strain>
        <plasmid evidence="1 2">unnamed1</plasmid>
    </source>
</reference>